<dbReference type="InterPro" id="IPR001025">
    <property type="entry name" value="BAH_dom"/>
</dbReference>
<accession>A0A0D7AQN2</accession>
<dbReference type="GO" id="GO:0003886">
    <property type="term" value="F:DNA (cytosine-5-)-methyltransferase activity"/>
    <property type="evidence" value="ECO:0007669"/>
    <property type="project" value="UniProtKB-EC"/>
</dbReference>
<evidence type="ECO:0000256" key="8">
    <source>
        <dbReference type="ARBA" id="ARBA00023242"/>
    </source>
</evidence>
<dbReference type="Gene3D" id="2.30.30.490">
    <property type="match status" value="1"/>
</dbReference>
<keyword evidence="8" id="KW-0539">Nucleus</keyword>
<proteinExistence type="predicted"/>
<keyword evidence="4" id="KW-0808">Transferase</keyword>
<dbReference type="GO" id="GO:0032259">
    <property type="term" value="P:methylation"/>
    <property type="evidence" value="ECO:0007669"/>
    <property type="project" value="UniProtKB-KW"/>
</dbReference>
<evidence type="ECO:0000256" key="1">
    <source>
        <dbReference type="ARBA" id="ARBA00004123"/>
    </source>
</evidence>
<organism evidence="11 12">
    <name type="scientific">Fistulina hepatica ATCC 64428</name>
    <dbReference type="NCBI Taxonomy" id="1128425"/>
    <lineage>
        <taxon>Eukaryota</taxon>
        <taxon>Fungi</taxon>
        <taxon>Dikarya</taxon>
        <taxon>Basidiomycota</taxon>
        <taxon>Agaricomycotina</taxon>
        <taxon>Agaricomycetes</taxon>
        <taxon>Agaricomycetidae</taxon>
        <taxon>Agaricales</taxon>
        <taxon>Fistulinaceae</taxon>
        <taxon>Fistulina</taxon>
    </lineage>
</organism>
<dbReference type="GO" id="GO:0005634">
    <property type="term" value="C:nucleus"/>
    <property type="evidence" value="ECO:0007669"/>
    <property type="project" value="UniProtKB-SubCell"/>
</dbReference>
<evidence type="ECO:0000259" key="10">
    <source>
        <dbReference type="PROSITE" id="PS51038"/>
    </source>
</evidence>
<comment type="subcellular location">
    <subcellularLocation>
        <location evidence="1">Nucleus</location>
    </subcellularLocation>
</comment>
<dbReference type="InterPro" id="IPR001525">
    <property type="entry name" value="C5_MeTfrase"/>
</dbReference>
<protein>
    <recommendedName>
        <fullName evidence="2">DNA (cytosine-5-)-methyltransferase</fullName>
        <ecNumber evidence="2">2.1.1.37</ecNumber>
    </recommendedName>
</protein>
<dbReference type="AlphaFoldDB" id="A0A0D7AQN2"/>
<dbReference type="InterPro" id="IPR043151">
    <property type="entry name" value="BAH_sf"/>
</dbReference>
<dbReference type="PROSITE" id="PS51038">
    <property type="entry name" value="BAH"/>
    <property type="match status" value="1"/>
</dbReference>
<evidence type="ECO:0000256" key="4">
    <source>
        <dbReference type="ARBA" id="ARBA00022679"/>
    </source>
</evidence>
<evidence type="ECO:0000313" key="12">
    <source>
        <dbReference type="Proteomes" id="UP000054144"/>
    </source>
</evidence>
<dbReference type="GO" id="GO:0003677">
    <property type="term" value="F:DNA binding"/>
    <property type="evidence" value="ECO:0007669"/>
    <property type="project" value="UniProtKB-KW"/>
</dbReference>
<feature type="region of interest" description="Disordered" evidence="9">
    <location>
        <begin position="1"/>
        <end position="58"/>
    </location>
</feature>
<keyword evidence="3" id="KW-0489">Methyltransferase</keyword>
<dbReference type="SUPFAM" id="SSF53335">
    <property type="entry name" value="S-adenosyl-L-methionine-dependent methyltransferases"/>
    <property type="match status" value="1"/>
</dbReference>
<dbReference type="Pfam" id="PF12047">
    <property type="entry name" value="DNMT1-RFD"/>
    <property type="match status" value="1"/>
</dbReference>
<keyword evidence="5" id="KW-0949">S-adenosyl-L-methionine</keyword>
<evidence type="ECO:0000256" key="7">
    <source>
        <dbReference type="ARBA" id="ARBA00023125"/>
    </source>
</evidence>
<evidence type="ECO:0000313" key="11">
    <source>
        <dbReference type="EMBL" id="KIY53108.1"/>
    </source>
</evidence>
<dbReference type="InterPro" id="IPR029063">
    <property type="entry name" value="SAM-dependent_MTases_sf"/>
</dbReference>
<feature type="domain" description="BAH" evidence="10">
    <location>
        <begin position="338"/>
        <end position="455"/>
    </location>
</feature>
<keyword evidence="7" id="KW-0238">DNA-binding</keyword>
<dbReference type="EMBL" id="KN881628">
    <property type="protein sequence ID" value="KIY53108.1"/>
    <property type="molecule type" value="Genomic_DNA"/>
</dbReference>
<dbReference type="Pfam" id="PF00145">
    <property type="entry name" value="DNA_methylase"/>
    <property type="match status" value="1"/>
</dbReference>
<evidence type="ECO:0000256" key="6">
    <source>
        <dbReference type="ARBA" id="ARBA00022737"/>
    </source>
</evidence>
<dbReference type="GO" id="GO:0044027">
    <property type="term" value="P:negative regulation of gene expression via chromosomal CpG island methylation"/>
    <property type="evidence" value="ECO:0007669"/>
    <property type="project" value="TreeGrafter"/>
</dbReference>
<dbReference type="Proteomes" id="UP000054144">
    <property type="component" value="Unassembled WGS sequence"/>
</dbReference>
<keyword evidence="12" id="KW-1185">Reference proteome</keyword>
<dbReference type="PANTHER" id="PTHR10629:SF52">
    <property type="entry name" value="DNA (CYTOSINE-5)-METHYLTRANSFERASE 1"/>
    <property type="match status" value="1"/>
</dbReference>
<sequence length="908" mass="102650">MRARRVNRPSALDVSIAAGAVHPTGVSSGPAPPQEDDQSLKKRRFATEQDSARRPTKKLKDVFYKIPANVHSEAEPLPDEIDDFAGTNDKPVRRITRFTFFDPTRADNPMVSLEEVGETLEVTCFEAVGYCLPQYESDDFEGDSPNPVLVHLRRILRTWYDPSDDDDTFWVETEVAWYILYEPSDDYRPFYYDPEAFYFRRRIVQKLVYLARNQPLTPIEVALQQIPPHRRPTHAYGIADIDRMVVRNAVNSLPDNLALRRAAAIKYILRDLPERERTLTPPHYYVPPPARKNASIDNHYLRHLLPTHVAPHVAELAAGLFEEDLQVVGARLLKPTEEQLQIGDTIIALSQPSSQMLSDAEMAKTTLADHMWFGRLVYIHPSATFLGVPDNFDIKIADPHELFLTMKCDTIDLASICGKVKVHFDHNIQSKTLSPCDFFARYSYDYSTAALTSIKLSNISGIPEDCPGCSIKSHFDYHLDIQEPITLHVGDYSYHQHDFVLIQGSNSGPAQIAHIQAIVPYMVHGTSEVKEIVLHYVGHITDISDLPPTELRDEWTKQFNAKKHYILDICAGISAFSQGIIDGLGCNPKSVQHSCIELSPSAAKTIQVNFPSTIIYNQCSNLMLQYAVKHNLGLSVDQPAQLYDLDTSVPLPPNPQDEYWMLCAGFPCPPHSSLNMFQKANDFKGNLFLNTLSWIEFIKPVYCVFENVPGFLATSLLGEQINEHQVSGGIEMGALKLTVKILLDLGYQVRFGLLQAAHYDLPQPTHFYEKEQTLSCRLDIKLKDDKGLSGHEDHLTIHPIHSSHGVAPYNTITIHDAFSDLPDFCCCLFEDILQLKRSNNIIHKFFIQKLSKVTLSAGSDYRTFPAQLHEYQTNNPISSMGRHNFQTGEKDYIVEQMLNQCFAQSLQT</sequence>
<name>A0A0D7AQN2_9AGAR</name>
<keyword evidence="6" id="KW-0677">Repeat</keyword>
<evidence type="ECO:0000256" key="9">
    <source>
        <dbReference type="SAM" id="MobiDB-lite"/>
    </source>
</evidence>
<evidence type="ECO:0000256" key="2">
    <source>
        <dbReference type="ARBA" id="ARBA00011975"/>
    </source>
</evidence>
<dbReference type="PANTHER" id="PTHR10629">
    <property type="entry name" value="CYTOSINE-SPECIFIC METHYLTRANSFERASE"/>
    <property type="match status" value="1"/>
</dbReference>
<dbReference type="InterPro" id="IPR022702">
    <property type="entry name" value="Cytosine_MeTrfase1_RFD"/>
</dbReference>
<dbReference type="InterPro" id="IPR050390">
    <property type="entry name" value="C5-Methyltransferase"/>
</dbReference>
<feature type="compositionally biased region" description="Basic and acidic residues" evidence="9">
    <location>
        <begin position="45"/>
        <end position="58"/>
    </location>
</feature>
<dbReference type="Gene3D" id="3.40.50.150">
    <property type="entry name" value="Vaccinia Virus protein VP39"/>
    <property type="match status" value="1"/>
</dbReference>
<dbReference type="EC" id="2.1.1.37" evidence="2"/>
<gene>
    <name evidence="11" type="ORF">FISHEDRAFT_55455</name>
</gene>
<evidence type="ECO:0000256" key="3">
    <source>
        <dbReference type="ARBA" id="ARBA00022603"/>
    </source>
</evidence>
<reference evidence="11 12" key="1">
    <citation type="journal article" date="2015" name="Fungal Genet. Biol.">
        <title>Evolution of novel wood decay mechanisms in Agaricales revealed by the genome sequences of Fistulina hepatica and Cylindrobasidium torrendii.</title>
        <authorList>
            <person name="Floudas D."/>
            <person name="Held B.W."/>
            <person name="Riley R."/>
            <person name="Nagy L.G."/>
            <person name="Koehler G."/>
            <person name="Ransdell A.S."/>
            <person name="Younus H."/>
            <person name="Chow J."/>
            <person name="Chiniquy J."/>
            <person name="Lipzen A."/>
            <person name="Tritt A."/>
            <person name="Sun H."/>
            <person name="Haridas S."/>
            <person name="LaButti K."/>
            <person name="Ohm R.A."/>
            <person name="Kues U."/>
            <person name="Blanchette R.A."/>
            <person name="Grigoriev I.V."/>
            <person name="Minto R.E."/>
            <person name="Hibbett D.S."/>
        </authorList>
    </citation>
    <scope>NUCLEOTIDE SEQUENCE [LARGE SCALE GENOMIC DNA]</scope>
    <source>
        <strain evidence="11 12">ATCC 64428</strain>
    </source>
</reference>
<evidence type="ECO:0000256" key="5">
    <source>
        <dbReference type="ARBA" id="ARBA00022691"/>
    </source>
</evidence>
<dbReference type="GO" id="GO:0003682">
    <property type="term" value="F:chromatin binding"/>
    <property type="evidence" value="ECO:0007669"/>
    <property type="project" value="InterPro"/>
</dbReference>
<dbReference type="OrthoDB" id="5376140at2759"/>